<evidence type="ECO:0000259" key="2">
    <source>
        <dbReference type="PROSITE" id="PS50206"/>
    </source>
</evidence>
<dbReference type="InterPro" id="IPR001926">
    <property type="entry name" value="TrpB-like_PALP"/>
</dbReference>
<dbReference type="STRING" id="913774.A0A0C3GUC2"/>
<dbReference type="InParanoid" id="A0A0C3GUC2"/>
<dbReference type="SUPFAM" id="SSF52821">
    <property type="entry name" value="Rhodanese/Cell cycle control phosphatase"/>
    <property type="match status" value="1"/>
</dbReference>
<protein>
    <recommendedName>
        <fullName evidence="2">Rhodanese domain-containing protein</fullName>
    </recommendedName>
</protein>
<dbReference type="FunFam" id="3.40.50.1100:FF:000058">
    <property type="entry name" value="Cysteine synthase B, putative"/>
    <property type="match status" value="1"/>
</dbReference>
<dbReference type="PANTHER" id="PTHR10314">
    <property type="entry name" value="CYSTATHIONINE BETA-SYNTHASE"/>
    <property type="match status" value="1"/>
</dbReference>
<gene>
    <name evidence="3" type="ORF">OIDMADRAFT_181057</name>
</gene>
<dbReference type="PROSITE" id="PS50206">
    <property type="entry name" value="RHODANESE_3"/>
    <property type="match status" value="1"/>
</dbReference>
<feature type="region of interest" description="Disordered" evidence="1">
    <location>
        <begin position="1"/>
        <end position="23"/>
    </location>
</feature>
<keyword evidence="4" id="KW-1185">Reference proteome</keyword>
<dbReference type="HOGENOM" id="CLU_039949_1_0_1"/>
<dbReference type="SUPFAM" id="SSF53686">
    <property type="entry name" value="Tryptophan synthase beta subunit-like PLP-dependent enzymes"/>
    <property type="match status" value="1"/>
</dbReference>
<dbReference type="Proteomes" id="UP000054321">
    <property type="component" value="Unassembled WGS sequence"/>
</dbReference>
<dbReference type="Gene3D" id="3.40.250.10">
    <property type="entry name" value="Rhodanese-like domain"/>
    <property type="match status" value="1"/>
</dbReference>
<organism evidence="3 4">
    <name type="scientific">Oidiodendron maius (strain Zn)</name>
    <dbReference type="NCBI Taxonomy" id="913774"/>
    <lineage>
        <taxon>Eukaryota</taxon>
        <taxon>Fungi</taxon>
        <taxon>Dikarya</taxon>
        <taxon>Ascomycota</taxon>
        <taxon>Pezizomycotina</taxon>
        <taxon>Leotiomycetes</taxon>
        <taxon>Leotiomycetes incertae sedis</taxon>
        <taxon>Myxotrichaceae</taxon>
        <taxon>Oidiodendron</taxon>
    </lineage>
</organism>
<feature type="domain" description="Rhodanese" evidence="2">
    <location>
        <begin position="376"/>
        <end position="494"/>
    </location>
</feature>
<evidence type="ECO:0000313" key="3">
    <source>
        <dbReference type="EMBL" id="KIM99625.1"/>
    </source>
</evidence>
<dbReference type="InterPro" id="IPR050214">
    <property type="entry name" value="Cys_Synth/Cystath_Beta-Synth"/>
</dbReference>
<dbReference type="OrthoDB" id="10259545at2759"/>
<accession>A0A0C3GUC2</accession>
<evidence type="ECO:0000256" key="1">
    <source>
        <dbReference type="SAM" id="MobiDB-lite"/>
    </source>
</evidence>
<reference evidence="4" key="2">
    <citation type="submission" date="2015-01" db="EMBL/GenBank/DDBJ databases">
        <title>Evolutionary Origins and Diversification of the Mycorrhizal Mutualists.</title>
        <authorList>
            <consortium name="DOE Joint Genome Institute"/>
            <consortium name="Mycorrhizal Genomics Consortium"/>
            <person name="Kohler A."/>
            <person name="Kuo A."/>
            <person name="Nagy L.G."/>
            <person name="Floudas D."/>
            <person name="Copeland A."/>
            <person name="Barry K.W."/>
            <person name="Cichocki N."/>
            <person name="Veneault-Fourrey C."/>
            <person name="LaButti K."/>
            <person name="Lindquist E.A."/>
            <person name="Lipzen A."/>
            <person name="Lundell T."/>
            <person name="Morin E."/>
            <person name="Murat C."/>
            <person name="Riley R."/>
            <person name="Ohm R."/>
            <person name="Sun H."/>
            <person name="Tunlid A."/>
            <person name="Henrissat B."/>
            <person name="Grigoriev I.V."/>
            <person name="Hibbett D.S."/>
            <person name="Martin F."/>
        </authorList>
    </citation>
    <scope>NUCLEOTIDE SEQUENCE [LARGE SCALE GENOMIC DNA]</scope>
    <source>
        <strain evidence="4">Zn</strain>
    </source>
</reference>
<dbReference type="Gene3D" id="3.40.50.1100">
    <property type="match status" value="2"/>
</dbReference>
<dbReference type="InterPro" id="IPR001763">
    <property type="entry name" value="Rhodanese-like_dom"/>
</dbReference>
<dbReference type="CDD" id="cd00158">
    <property type="entry name" value="RHOD"/>
    <property type="match status" value="1"/>
</dbReference>
<proteinExistence type="predicted"/>
<dbReference type="EMBL" id="KN832878">
    <property type="protein sequence ID" value="KIM99625.1"/>
    <property type="molecule type" value="Genomic_DNA"/>
</dbReference>
<dbReference type="InterPro" id="IPR036052">
    <property type="entry name" value="TrpB-like_PALP_sf"/>
</dbReference>
<feature type="compositionally biased region" description="Basic and acidic residues" evidence="1">
    <location>
        <begin position="14"/>
        <end position="23"/>
    </location>
</feature>
<name>A0A0C3GUC2_OIDMZ</name>
<dbReference type="AlphaFoldDB" id="A0A0C3GUC2"/>
<reference evidence="3 4" key="1">
    <citation type="submission" date="2014-04" db="EMBL/GenBank/DDBJ databases">
        <authorList>
            <consortium name="DOE Joint Genome Institute"/>
            <person name="Kuo A."/>
            <person name="Martino E."/>
            <person name="Perotto S."/>
            <person name="Kohler A."/>
            <person name="Nagy L.G."/>
            <person name="Floudas D."/>
            <person name="Copeland A."/>
            <person name="Barry K.W."/>
            <person name="Cichocki N."/>
            <person name="Veneault-Fourrey C."/>
            <person name="LaButti K."/>
            <person name="Lindquist E.A."/>
            <person name="Lipzen A."/>
            <person name="Lundell T."/>
            <person name="Morin E."/>
            <person name="Murat C."/>
            <person name="Sun H."/>
            <person name="Tunlid A."/>
            <person name="Henrissat B."/>
            <person name="Grigoriev I.V."/>
            <person name="Hibbett D.S."/>
            <person name="Martin F."/>
            <person name="Nordberg H.P."/>
            <person name="Cantor M.N."/>
            <person name="Hua S.X."/>
        </authorList>
    </citation>
    <scope>NUCLEOTIDE SEQUENCE [LARGE SCALE GENOMIC DNA]</scope>
    <source>
        <strain evidence="3 4">Zn</strain>
    </source>
</reference>
<dbReference type="Pfam" id="PF00291">
    <property type="entry name" value="PALP"/>
    <property type="match status" value="1"/>
</dbReference>
<evidence type="ECO:0000313" key="4">
    <source>
        <dbReference type="Proteomes" id="UP000054321"/>
    </source>
</evidence>
<sequence length="540" mass="59355">MSNSHLNVYSGPDSLRDYHDPDKQPPLPLVEIPLSLNPFRQDDVRIYAKMMSTLPANNVKALPALNMLQGGNITPGKTSTIVEYSSGSTVVSMSMMARILYGIKDTRAFLSNKTSHAKLQMMRYFGLNISIFGGPSQPQPTDHRGGIYGAHRLAQERDDTYNPNQYVNDLNWGAHIRWTGPQLYLQLPQINVFCAGMGTSGTMTGIGTYLKQVKPSIIRIGVCTAPGDRVPGPRSHALLAPVEFPWKQAVDALEECGSHDAYRLSMELSREGLICGPSSGFNLQGLYNYLRKRKDAGTLKELAGDDGEIHCVFICCDLPYQYLDDYFVKLGESYFHPIQNNNLLNVDLYRYDEAWELAPTTALSNLYANIIHPTLSREEWLLIDLRNSADFVVGHLPGALNWPLRSLVAGGKSPFFDSQALETQWRELESLFGSRNAESENPLKELASSGQSVMLICYDGDTARIATSVLRAKNIQASSIRGGMLGDVFGHLIVSLKDETEMKGPKGKQQEAGAVVANASLAVLPESGIIGHRGSLTATV</sequence>
<dbReference type="InterPro" id="IPR036873">
    <property type="entry name" value="Rhodanese-like_dom_sf"/>
</dbReference>
<dbReference type="Pfam" id="PF00581">
    <property type="entry name" value="Rhodanese"/>
    <property type="match status" value="1"/>
</dbReference>